<dbReference type="NCBIfam" id="TIGR01743">
    <property type="entry name" value="purR_Bsub"/>
    <property type="match status" value="1"/>
</dbReference>
<dbReference type="InterPro" id="IPR000836">
    <property type="entry name" value="PRTase_dom"/>
</dbReference>
<dbReference type="InterPro" id="IPR015265">
    <property type="entry name" value="PuR_N"/>
</dbReference>
<comment type="caution">
    <text evidence="8">The sequence shown here is derived from an EMBL/GenBank/DDBJ whole genome shotgun (WGS) entry which is preliminary data.</text>
</comment>
<dbReference type="InterPro" id="IPR050118">
    <property type="entry name" value="Pur/Pyrimidine_PRTase"/>
</dbReference>
<feature type="domain" description="Bacterial purine repressor N-terminal" evidence="7">
    <location>
        <begin position="10"/>
        <end position="77"/>
    </location>
</feature>
<dbReference type="OrthoDB" id="4213751at2"/>
<dbReference type="STRING" id="29341.RSJ17_03110"/>
<reference evidence="8 9" key="1">
    <citation type="journal article" date="2015" name="Infect. Genet. Evol.">
        <title>Genomic sequences of six botulinum neurotoxin-producing strains representing three clostridial species illustrate the mobility and diversity of botulinum neurotoxin genes.</title>
        <authorList>
            <person name="Smith T.J."/>
            <person name="Hill K.K."/>
            <person name="Xie G."/>
            <person name="Foley B.T."/>
            <person name="Williamson C.H."/>
            <person name="Foster J.T."/>
            <person name="Johnson S.L."/>
            <person name="Chertkov O."/>
            <person name="Teshima H."/>
            <person name="Gibbons H.S."/>
            <person name="Johnsky L.A."/>
            <person name="Karavis M.A."/>
            <person name="Smith L.A."/>
        </authorList>
    </citation>
    <scope>NUCLEOTIDE SEQUENCE [LARGE SCALE GENOMIC DNA]</scope>
    <source>
        <strain evidence="8 9">CDC 2741</strain>
    </source>
</reference>
<dbReference type="EMBL" id="AYSO01000018">
    <property type="protein sequence ID" value="KIE45855.1"/>
    <property type="molecule type" value="Genomic_DNA"/>
</dbReference>
<evidence type="ECO:0000259" key="6">
    <source>
        <dbReference type="Pfam" id="PF00156"/>
    </source>
</evidence>
<keyword evidence="3" id="KW-0238">DNA-binding</keyword>
<dbReference type="Proteomes" id="UP000031366">
    <property type="component" value="Unassembled WGS sequence"/>
</dbReference>
<dbReference type="Gene3D" id="1.10.10.10">
    <property type="entry name" value="Winged helix-like DNA-binding domain superfamily/Winged helix DNA-binding domain"/>
    <property type="match status" value="1"/>
</dbReference>
<dbReference type="AlphaFoldDB" id="A0A0C1UER3"/>
<accession>A0A0C1UER3</accession>
<name>A0A0C1UER3_9CLOT</name>
<dbReference type="InterPro" id="IPR036388">
    <property type="entry name" value="WH-like_DNA-bd_sf"/>
</dbReference>
<evidence type="ECO:0000256" key="5">
    <source>
        <dbReference type="ARBA" id="ARBA00049656"/>
    </source>
</evidence>
<dbReference type="SUPFAM" id="SSF53271">
    <property type="entry name" value="PRTase-like"/>
    <property type="match status" value="1"/>
</dbReference>
<evidence type="ECO:0000256" key="4">
    <source>
        <dbReference type="ARBA" id="ARBA00023163"/>
    </source>
</evidence>
<evidence type="ECO:0000256" key="1">
    <source>
        <dbReference type="ARBA" id="ARBA00011738"/>
    </source>
</evidence>
<dbReference type="Pfam" id="PF00156">
    <property type="entry name" value="Pribosyltran"/>
    <property type="match status" value="1"/>
</dbReference>
<evidence type="ECO:0000259" key="7">
    <source>
        <dbReference type="Pfam" id="PF09182"/>
    </source>
</evidence>
<dbReference type="RefSeq" id="WP_039634353.1">
    <property type="nucleotide sequence ID" value="NZ_AYSO01000018.1"/>
</dbReference>
<dbReference type="InterPro" id="IPR029057">
    <property type="entry name" value="PRTase-like"/>
</dbReference>
<evidence type="ECO:0000256" key="3">
    <source>
        <dbReference type="ARBA" id="ARBA00023125"/>
    </source>
</evidence>
<dbReference type="SUPFAM" id="SSF46785">
    <property type="entry name" value="Winged helix' DNA-binding domain"/>
    <property type="match status" value="1"/>
</dbReference>
<dbReference type="Gene3D" id="3.40.50.2020">
    <property type="match status" value="1"/>
</dbReference>
<dbReference type="GO" id="GO:0003677">
    <property type="term" value="F:DNA binding"/>
    <property type="evidence" value="ECO:0007669"/>
    <property type="project" value="UniProtKB-KW"/>
</dbReference>
<dbReference type="GO" id="GO:0045982">
    <property type="term" value="P:negative regulation of purine nucleobase metabolic process"/>
    <property type="evidence" value="ECO:0007669"/>
    <property type="project" value="InterPro"/>
</dbReference>
<dbReference type="PANTHER" id="PTHR43864">
    <property type="entry name" value="HYPOXANTHINE/GUANINE PHOSPHORIBOSYLTRANSFERASE"/>
    <property type="match status" value="1"/>
</dbReference>
<sequence length="279" mass="30822">MGKSADKFSRNQRVVAITKTLTESPNKVINLNKFTEIFNAAKSTVSEDIVIVRETLEQLSMGRVETVSGAAGGIKFITDISDEDSLKFSEELCEVIREEDRVMIGDFLYVTDLMYNPSIISKAGRILASTFSNLDIDYVVTIETKGIPLAYEVAKALGVQLVTVRHRNKVTEGATVNINYISGSSNRIQTMSLSRKSMRRNSKCLFIDDFMRGGGTAKGIQELLAEFNSELLGCGILVDNTFETKEKLVGDYIAIVDFDGIGEDGRAIVKPSSRMNFKK</sequence>
<gene>
    <name evidence="8" type="primary">purR</name>
    <name evidence="8" type="ORF">U732_2162</name>
</gene>
<comment type="similarity">
    <text evidence="5">Belongs to the purine/pyrimidine phosphoribosyltransferase family. PurR subfamily.</text>
</comment>
<keyword evidence="9" id="KW-1185">Reference proteome</keyword>
<keyword evidence="4" id="KW-0804">Transcription</keyword>
<dbReference type="InterPro" id="IPR036390">
    <property type="entry name" value="WH_DNA-bd_sf"/>
</dbReference>
<dbReference type="GO" id="GO:0045892">
    <property type="term" value="P:negative regulation of DNA-templated transcription"/>
    <property type="evidence" value="ECO:0007669"/>
    <property type="project" value="InterPro"/>
</dbReference>
<dbReference type="PANTHER" id="PTHR43864:SF2">
    <property type="entry name" value="PUR OPERON REPRESSOR"/>
    <property type="match status" value="1"/>
</dbReference>
<evidence type="ECO:0000256" key="2">
    <source>
        <dbReference type="ARBA" id="ARBA00023015"/>
    </source>
</evidence>
<dbReference type="CDD" id="cd06223">
    <property type="entry name" value="PRTases_typeI"/>
    <property type="match status" value="1"/>
</dbReference>
<evidence type="ECO:0000313" key="9">
    <source>
        <dbReference type="Proteomes" id="UP000031366"/>
    </source>
</evidence>
<organism evidence="8 9">
    <name type="scientific">Clostridium argentinense CDC 2741</name>
    <dbReference type="NCBI Taxonomy" id="1418104"/>
    <lineage>
        <taxon>Bacteria</taxon>
        <taxon>Bacillati</taxon>
        <taxon>Bacillota</taxon>
        <taxon>Clostridia</taxon>
        <taxon>Eubacteriales</taxon>
        <taxon>Clostridiaceae</taxon>
        <taxon>Clostridium</taxon>
    </lineage>
</organism>
<evidence type="ECO:0000313" key="8">
    <source>
        <dbReference type="EMBL" id="KIE45855.1"/>
    </source>
</evidence>
<proteinExistence type="inferred from homology"/>
<dbReference type="InterPro" id="IPR010078">
    <property type="entry name" value="PurR_Bsub"/>
</dbReference>
<dbReference type="Pfam" id="PF09182">
    <property type="entry name" value="PuR_N"/>
    <property type="match status" value="1"/>
</dbReference>
<protein>
    <submittedName>
        <fullName evidence="8">Pur operon repressor PurR</fullName>
    </submittedName>
</protein>
<comment type="subunit">
    <text evidence="1">Homodimer.</text>
</comment>
<feature type="domain" description="Phosphoribosyltransferase" evidence="6">
    <location>
        <begin position="116"/>
        <end position="252"/>
    </location>
</feature>
<keyword evidence="2" id="KW-0805">Transcription regulation</keyword>